<evidence type="ECO:0000313" key="4">
    <source>
        <dbReference type="EMBL" id="OGF68045.1"/>
    </source>
</evidence>
<dbReference type="Pfam" id="PF00498">
    <property type="entry name" value="FHA"/>
    <property type="match status" value="1"/>
</dbReference>
<accession>A0A1F5VXJ6</accession>
<dbReference type="CDD" id="cd00198">
    <property type="entry name" value="vWFA"/>
    <property type="match status" value="1"/>
</dbReference>
<organism evidence="4 5">
    <name type="scientific">Candidatus Fischerbacteria bacterium RBG_13_37_8</name>
    <dbReference type="NCBI Taxonomy" id="1817863"/>
    <lineage>
        <taxon>Bacteria</taxon>
        <taxon>Candidatus Fischeribacteriota</taxon>
    </lineage>
</organism>
<dbReference type="SUPFAM" id="SSF53300">
    <property type="entry name" value="vWA-like"/>
    <property type="match status" value="1"/>
</dbReference>
<comment type="caution">
    <text evidence="4">The sequence shown here is derived from an EMBL/GenBank/DDBJ whole genome shotgun (WGS) entry which is preliminary data.</text>
</comment>
<dbReference type="InterPro" id="IPR008984">
    <property type="entry name" value="SMAD_FHA_dom_sf"/>
</dbReference>
<feature type="transmembrane region" description="Helical" evidence="1">
    <location>
        <begin position="256"/>
        <end position="278"/>
    </location>
</feature>
<dbReference type="PROSITE" id="PS50006">
    <property type="entry name" value="FHA_DOMAIN"/>
    <property type="match status" value="1"/>
</dbReference>
<evidence type="ECO:0000313" key="5">
    <source>
        <dbReference type="Proteomes" id="UP000178943"/>
    </source>
</evidence>
<dbReference type="AlphaFoldDB" id="A0A1F5VXJ6"/>
<evidence type="ECO:0000256" key="1">
    <source>
        <dbReference type="SAM" id="Phobius"/>
    </source>
</evidence>
<dbReference type="Gene3D" id="3.40.50.410">
    <property type="entry name" value="von Willebrand factor, type A domain"/>
    <property type="match status" value="1"/>
</dbReference>
<evidence type="ECO:0008006" key="6">
    <source>
        <dbReference type="Google" id="ProtNLM"/>
    </source>
</evidence>
<sequence>MNRKKILFIIVILLSMQLIIAAQEDKSVAILFDISLSINADDFEILKASAISYIQHLQNNDIIALYGIGNEPKRVQEFTSNKEVIIQQINALQTSSQYTTLYDTLFFALNDLNLLGNGNPVIIAFSDGVDENSTLVFEDIIRELTNKGIPVFSVAAGNNPQGKRTLKRLSVLTKGKYFDQSAIDSDTISEIMNQKINEAMPELMKQRQAIKSPAYKVPIEESLQKAPAVAKSEKSLKVEDLKEQEKAGKAGSSRTFIIITIALVVIALLLIIGLVIFLKRKKPERVCLKCGKTLEPFQLQCPDCQPEEIEEQEEFRIDPSLLKKTPIGEETIENTFVLIEKPVLIIRKGKMIGKKYYLSFHSPTTIGRSETSDITLEDITISGQHCRIVPQENKFILVDLDSTNGTFVNEKKAKQFLLNEGDIIRVGESQLLFKIEQTR</sequence>
<dbReference type="PROSITE" id="PS50234">
    <property type="entry name" value="VWFA"/>
    <property type="match status" value="1"/>
</dbReference>
<dbReference type="CDD" id="cd00060">
    <property type="entry name" value="FHA"/>
    <property type="match status" value="1"/>
</dbReference>
<gene>
    <name evidence="4" type="ORF">A2Y62_04545</name>
</gene>
<dbReference type="SMART" id="SM00327">
    <property type="entry name" value="VWA"/>
    <property type="match status" value="1"/>
</dbReference>
<dbReference type="InterPro" id="IPR036465">
    <property type="entry name" value="vWFA_dom_sf"/>
</dbReference>
<name>A0A1F5VXJ6_9BACT</name>
<keyword evidence="1" id="KW-1133">Transmembrane helix</keyword>
<evidence type="ECO:0000259" key="3">
    <source>
        <dbReference type="PROSITE" id="PS50234"/>
    </source>
</evidence>
<dbReference type="SMART" id="SM00240">
    <property type="entry name" value="FHA"/>
    <property type="match status" value="1"/>
</dbReference>
<dbReference type="PANTHER" id="PTHR23308">
    <property type="entry name" value="NUCLEAR INHIBITOR OF PROTEIN PHOSPHATASE-1"/>
    <property type="match status" value="1"/>
</dbReference>
<dbReference type="InterPro" id="IPR002035">
    <property type="entry name" value="VWF_A"/>
</dbReference>
<feature type="domain" description="VWFA" evidence="3">
    <location>
        <begin position="27"/>
        <end position="196"/>
    </location>
</feature>
<dbReference type="InterPro" id="IPR000253">
    <property type="entry name" value="FHA_dom"/>
</dbReference>
<dbReference type="Gene3D" id="2.60.200.20">
    <property type="match status" value="1"/>
</dbReference>
<dbReference type="STRING" id="1817863.A2Y62_04545"/>
<protein>
    <recommendedName>
        <fullName evidence="6">FHA domain-containing protein</fullName>
    </recommendedName>
</protein>
<dbReference type="EMBL" id="MFGW01000028">
    <property type="protein sequence ID" value="OGF68045.1"/>
    <property type="molecule type" value="Genomic_DNA"/>
</dbReference>
<evidence type="ECO:0000259" key="2">
    <source>
        <dbReference type="PROSITE" id="PS50006"/>
    </source>
</evidence>
<keyword evidence="1" id="KW-0472">Membrane</keyword>
<dbReference type="Pfam" id="PF00092">
    <property type="entry name" value="VWA"/>
    <property type="match status" value="1"/>
</dbReference>
<feature type="domain" description="FHA" evidence="2">
    <location>
        <begin position="364"/>
        <end position="413"/>
    </location>
</feature>
<reference evidence="4 5" key="1">
    <citation type="journal article" date="2016" name="Nat. Commun.">
        <title>Thousands of microbial genomes shed light on interconnected biogeochemical processes in an aquifer system.</title>
        <authorList>
            <person name="Anantharaman K."/>
            <person name="Brown C.T."/>
            <person name="Hug L.A."/>
            <person name="Sharon I."/>
            <person name="Castelle C.J."/>
            <person name="Probst A.J."/>
            <person name="Thomas B.C."/>
            <person name="Singh A."/>
            <person name="Wilkins M.J."/>
            <person name="Karaoz U."/>
            <person name="Brodie E.L."/>
            <person name="Williams K.H."/>
            <person name="Hubbard S.S."/>
            <person name="Banfield J.F."/>
        </authorList>
    </citation>
    <scope>NUCLEOTIDE SEQUENCE [LARGE SCALE GENOMIC DNA]</scope>
</reference>
<proteinExistence type="predicted"/>
<dbReference type="SUPFAM" id="SSF49879">
    <property type="entry name" value="SMAD/FHA domain"/>
    <property type="match status" value="1"/>
</dbReference>
<keyword evidence="1" id="KW-0812">Transmembrane</keyword>
<dbReference type="InterPro" id="IPR050923">
    <property type="entry name" value="Cell_Proc_Reg/RNA_Proc"/>
</dbReference>
<dbReference type="Proteomes" id="UP000178943">
    <property type="component" value="Unassembled WGS sequence"/>
</dbReference>